<dbReference type="InterPro" id="IPR024344">
    <property type="entry name" value="MDMPI_metal-binding"/>
</dbReference>
<dbReference type="InterPro" id="IPR017517">
    <property type="entry name" value="Maleyloyr_isom"/>
</dbReference>
<dbReference type="InterPro" id="IPR036527">
    <property type="entry name" value="SCP2_sterol-bd_dom_sf"/>
</dbReference>
<dbReference type="NCBIfam" id="TIGR03083">
    <property type="entry name" value="maleylpyruvate isomerase family mycothiol-dependent enzyme"/>
    <property type="match status" value="1"/>
</dbReference>
<keyword evidence="2" id="KW-0670">Pyruvate</keyword>
<evidence type="ECO:0000259" key="1">
    <source>
        <dbReference type="Pfam" id="PF11716"/>
    </source>
</evidence>
<name>A0A7S8E973_9CHLR</name>
<dbReference type="KEGG" id="pmet:G4Y79_23225"/>
<gene>
    <name evidence="2" type="ORF">G4Y79_23225</name>
</gene>
<dbReference type="InterPro" id="IPR034660">
    <property type="entry name" value="DinB/YfiT-like"/>
</dbReference>
<accession>A0A7S8E973</accession>
<proteinExistence type="predicted"/>
<dbReference type="RefSeq" id="WP_195170633.1">
    <property type="nucleotide sequence ID" value="NZ_CP062983.1"/>
</dbReference>
<dbReference type="Proteomes" id="UP000594468">
    <property type="component" value="Chromosome"/>
</dbReference>
<dbReference type="GO" id="GO:0016853">
    <property type="term" value="F:isomerase activity"/>
    <property type="evidence" value="ECO:0007669"/>
    <property type="project" value="UniProtKB-KW"/>
</dbReference>
<evidence type="ECO:0000313" key="2">
    <source>
        <dbReference type="EMBL" id="QPC82564.1"/>
    </source>
</evidence>
<dbReference type="Pfam" id="PF11716">
    <property type="entry name" value="MDMPI_N"/>
    <property type="match status" value="1"/>
</dbReference>
<dbReference type="EMBL" id="CP062983">
    <property type="protein sequence ID" value="QPC82564.1"/>
    <property type="molecule type" value="Genomic_DNA"/>
</dbReference>
<sequence>MPEEPIQPIFVLDTFTQLRIELLDILGQLNALQWQQPTACEGWSVHDVAVHLLGDDIGLLSSRRDGHGEDVEIGDYEELIAWINYRNDIWVKAMRRLSPSLLIHLLRDTGEQEMAFWRSLDLFEDGGVVSWAGPDPAPVWLEMAREYTEFWMHTQHICEGAGIVALRSPEYMFPLLDTFVRAMPHTYRHIIAPEGSVVKLHIPDVDGMWFIRREGDAWVQYAELDESPVASVMMPADVAWRVFTKGMTPEKAAEHATITGDPALAEPLLSMVSIMA</sequence>
<evidence type="ECO:0000313" key="3">
    <source>
        <dbReference type="Proteomes" id="UP000594468"/>
    </source>
</evidence>
<keyword evidence="3" id="KW-1185">Reference proteome</keyword>
<keyword evidence="2" id="KW-0413">Isomerase</keyword>
<organism evidence="2 3">
    <name type="scientific">Phototrophicus methaneseepsis</name>
    <dbReference type="NCBI Taxonomy" id="2710758"/>
    <lineage>
        <taxon>Bacteria</taxon>
        <taxon>Bacillati</taxon>
        <taxon>Chloroflexota</taxon>
        <taxon>Candidatus Thermofontia</taxon>
        <taxon>Phototrophicales</taxon>
        <taxon>Phototrophicaceae</taxon>
        <taxon>Phototrophicus</taxon>
    </lineage>
</organism>
<dbReference type="AlphaFoldDB" id="A0A7S8E973"/>
<dbReference type="SUPFAM" id="SSF109854">
    <property type="entry name" value="DinB/YfiT-like putative metalloenzymes"/>
    <property type="match status" value="1"/>
</dbReference>
<dbReference type="SUPFAM" id="SSF55718">
    <property type="entry name" value="SCP-like"/>
    <property type="match status" value="1"/>
</dbReference>
<feature type="domain" description="Mycothiol-dependent maleylpyruvate isomerase metal-binding" evidence="1">
    <location>
        <begin position="17"/>
        <end position="156"/>
    </location>
</feature>
<reference evidence="2 3" key="1">
    <citation type="submission" date="2020-02" db="EMBL/GenBank/DDBJ databases">
        <authorList>
            <person name="Zheng R.K."/>
            <person name="Sun C.M."/>
        </authorList>
    </citation>
    <scope>NUCLEOTIDE SEQUENCE [LARGE SCALE GENOMIC DNA]</scope>
    <source>
        <strain evidence="3">rifampicinis</strain>
    </source>
</reference>
<dbReference type="Gene3D" id="1.20.120.450">
    <property type="entry name" value="dinb family like domain"/>
    <property type="match status" value="1"/>
</dbReference>
<dbReference type="GO" id="GO:0046872">
    <property type="term" value="F:metal ion binding"/>
    <property type="evidence" value="ECO:0007669"/>
    <property type="project" value="InterPro"/>
</dbReference>
<protein>
    <submittedName>
        <fullName evidence="2">Maleylpyruvate isomerase family mycothiol-dependent enzyme</fullName>
    </submittedName>
</protein>